<keyword evidence="10" id="KW-0862">Zinc</keyword>
<feature type="transmembrane region" description="Helical" evidence="19">
    <location>
        <begin position="94"/>
        <end position="112"/>
    </location>
</feature>
<dbReference type="InterPro" id="IPR018303">
    <property type="entry name" value="ATPase_P-typ_P_site"/>
</dbReference>
<feature type="transmembrane region" description="Helical" evidence="19">
    <location>
        <begin position="318"/>
        <end position="338"/>
    </location>
</feature>
<comment type="subcellular location">
    <subcellularLocation>
        <location evidence="1">Cell membrane</location>
        <topology evidence="1">Multi-pass membrane protein</topology>
    </subcellularLocation>
</comment>
<accession>A0A1Y0XWI2</accession>
<dbReference type="GO" id="GO:0046872">
    <property type="term" value="F:metal ion binding"/>
    <property type="evidence" value="ECO:0007669"/>
    <property type="project" value="UniProtKB-KW"/>
</dbReference>
<evidence type="ECO:0000313" key="22">
    <source>
        <dbReference type="Proteomes" id="UP000435910"/>
    </source>
</evidence>
<dbReference type="NCBIfam" id="TIGR01512">
    <property type="entry name" value="ATPase-IB2_Cd"/>
    <property type="match status" value="1"/>
</dbReference>
<dbReference type="CDD" id="cd00371">
    <property type="entry name" value="HMA"/>
    <property type="match status" value="1"/>
</dbReference>
<evidence type="ECO:0000256" key="4">
    <source>
        <dbReference type="ARBA" id="ARBA00022475"/>
    </source>
</evidence>
<evidence type="ECO:0000259" key="20">
    <source>
        <dbReference type="PROSITE" id="PS50846"/>
    </source>
</evidence>
<dbReference type="InterPro" id="IPR006121">
    <property type="entry name" value="HMA_dom"/>
</dbReference>
<feature type="transmembrane region" description="Helical" evidence="19">
    <location>
        <begin position="118"/>
        <end position="137"/>
    </location>
</feature>
<keyword evidence="11 19" id="KW-0067">ATP-binding</keyword>
<dbReference type="FunFam" id="2.70.150.10:FF:000002">
    <property type="entry name" value="Copper-transporting ATPase 1, putative"/>
    <property type="match status" value="1"/>
</dbReference>
<dbReference type="EMBL" id="NILC01000010">
    <property type="protein sequence ID" value="TWL31786.1"/>
    <property type="molecule type" value="Genomic_DNA"/>
</dbReference>
<keyword evidence="12" id="KW-0460">Magnesium</keyword>
<keyword evidence="6" id="KW-0597">Phosphoprotein</keyword>
<evidence type="ECO:0000256" key="9">
    <source>
        <dbReference type="ARBA" id="ARBA00022741"/>
    </source>
</evidence>
<keyword evidence="14 19" id="KW-1133">Transmembrane helix</keyword>
<dbReference type="GeneID" id="92859884"/>
<dbReference type="SUPFAM" id="SSF56784">
    <property type="entry name" value="HAD-like"/>
    <property type="match status" value="1"/>
</dbReference>
<evidence type="ECO:0000256" key="15">
    <source>
        <dbReference type="ARBA" id="ARBA00023065"/>
    </source>
</evidence>
<comment type="catalytic activity">
    <reaction evidence="17">
        <text>Zn(2+)(in) + ATP + H2O = Zn(2+)(out) + ADP + phosphate + H(+)</text>
        <dbReference type="Rhea" id="RHEA:20621"/>
        <dbReference type="ChEBI" id="CHEBI:15377"/>
        <dbReference type="ChEBI" id="CHEBI:15378"/>
        <dbReference type="ChEBI" id="CHEBI:29105"/>
        <dbReference type="ChEBI" id="CHEBI:30616"/>
        <dbReference type="ChEBI" id="CHEBI:43474"/>
        <dbReference type="ChEBI" id="CHEBI:456216"/>
        <dbReference type="EC" id="7.2.2.12"/>
    </reaction>
</comment>
<dbReference type="PRINTS" id="PR00119">
    <property type="entry name" value="CATATPASE"/>
</dbReference>
<keyword evidence="4 19" id="KW-1003">Cell membrane</keyword>
<evidence type="ECO:0000256" key="19">
    <source>
        <dbReference type="RuleBase" id="RU362081"/>
    </source>
</evidence>
<comment type="catalytic activity">
    <reaction evidence="18">
        <text>Cd(2+)(in) + ATP + H2O = Cd(2+)(out) + ADP + phosphate + H(+)</text>
        <dbReference type="Rhea" id="RHEA:12132"/>
        <dbReference type="ChEBI" id="CHEBI:15377"/>
        <dbReference type="ChEBI" id="CHEBI:15378"/>
        <dbReference type="ChEBI" id="CHEBI:30616"/>
        <dbReference type="ChEBI" id="CHEBI:43474"/>
        <dbReference type="ChEBI" id="CHEBI:48775"/>
        <dbReference type="ChEBI" id="CHEBI:456216"/>
        <dbReference type="EC" id="7.2.2.21"/>
    </reaction>
</comment>
<dbReference type="PRINTS" id="PR00941">
    <property type="entry name" value="CDATPASE"/>
</dbReference>
<gene>
    <name evidence="21" type="ORF">CHCC16736_0954</name>
</gene>
<dbReference type="InterPro" id="IPR023214">
    <property type="entry name" value="HAD_sf"/>
</dbReference>
<dbReference type="SUPFAM" id="SSF81653">
    <property type="entry name" value="Calcium ATPase, transduction domain A"/>
    <property type="match status" value="1"/>
</dbReference>
<evidence type="ECO:0000256" key="17">
    <source>
        <dbReference type="ARBA" id="ARBA00047308"/>
    </source>
</evidence>
<evidence type="ECO:0000256" key="16">
    <source>
        <dbReference type="ARBA" id="ARBA00023136"/>
    </source>
</evidence>
<evidence type="ECO:0000256" key="14">
    <source>
        <dbReference type="ARBA" id="ARBA00022989"/>
    </source>
</evidence>
<evidence type="ECO:0000256" key="12">
    <source>
        <dbReference type="ARBA" id="ARBA00022842"/>
    </source>
</evidence>
<dbReference type="GO" id="GO:0016463">
    <property type="term" value="F:P-type zinc transporter activity"/>
    <property type="evidence" value="ECO:0007669"/>
    <property type="project" value="UniProtKB-EC"/>
</dbReference>
<dbReference type="FunFam" id="3.40.1110.10:FF:000066">
    <property type="entry name" value="Cadmium-translocating P-type ATPase"/>
    <property type="match status" value="1"/>
</dbReference>
<dbReference type="PROSITE" id="PS50846">
    <property type="entry name" value="HMA_2"/>
    <property type="match status" value="1"/>
</dbReference>
<comment type="caution">
    <text evidence="21">The sequence shown here is derived from an EMBL/GenBank/DDBJ whole genome shotgun (WGS) entry which is preliminary data.</text>
</comment>
<dbReference type="GO" id="GO:0005524">
    <property type="term" value="F:ATP binding"/>
    <property type="evidence" value="ECO:0007669"/>
    <property type="project" value="UniProtKB-UniRule"/>
</dbReference>
<sequence>MEKVKQEYTLNGLDCSNCAQKIEHEIAGMKGIEACSVNFATSTLTVQVDQNSGEDISLIIKKKVTEIEPHVNATLKEGTKQAPPESDGRFKKTVARLAAGTVLGAAGFLLPGGTAAEWLLFFLAYLIIGGDVVLRAVKNIFRGRVFDEHFLMTIATLGAFIIQQYPEGVAVMLFYQIGELFQGAAVTRSRKSISDLMDIRPDYANLQTEGGTVKVSPDEVKAGDIIIVKPGEKVPLDGKVRAGKSLVDTSALTGESVPREAAPGTEVLSGFVNKNGVLEVEVDKEYSESTVSKILDLVQNASSRKAKTENFITKFAKYYTPFVVIIALLLAFVPPLIISGALLSDWVYRALVFLVISCPCALVVSIPLGFFGGIGAASKAGILVKGGNYLEALNDVKYAVFDKTGTLTKGEFAVVKLSPASHVKEDELLEYAALAEHFSGHPIAESIREAYGKEVQADRIKDYSETAGFGVRAVVDGAVILAGNAKLMKKAGIQYQKESEIGTVVYVAAGDTFIGSIVIADEIKEDAKRAISALKKAGIKKTVMLTGDAKDTGEAVGEQLSIDEVHAELLPQHKVDRIETLDKQKLPKEKLLFAGDGINDTPVLARADIGVAMGGLGSDAAVEAADIVIMTDQPSKIAEAISIAKRTRTIVWQNIIFALGVKGVFLILGAFGIATMWEAVFSDVGVTLLAVLNAMRVLKVKEM</sequence>
<evidence type="ECO:0000256" key="11">
    <source>
        <dbReference type="ARBA" id="ARBA00022840"/>
    </source>
</evidence>
<evidence type="ECO:0000256" key="10">
    <source>
        <dbReference type="ARBA" id="ARBA00022833"/>
    </source>
</evidence>
<dbReference type="AlphaFoldDB" id="A0A1Y0XWI2"/>
<dbReference type="CDD" id="cd07548">
    <property type="entry name" value="P-type_ATPase-Cd_Zn_Co_like"/>
    <property type="match status" value="1"/>
</dbReference>
<evidence type="ECO:0000256" key="7">
    <source>
        <dbReference type="ARBA" id="ARBA00022692"/>
    </source>
</evidence>
<protein>
    <submittedName>
        <fullName evidence="21">Cadmium, zinc and cobalt-transporting ATPase</fullName>
    </submittedName>
</protein>
<dbReference type="Pfam" id="PF00702">
    <property type="entry name" value="Hydrolase"/>
    <property type="match status" value="1"/>
</dbReference>
<dbReference type="PANTHER" id="PTHR48085:SF5">
    <property type="entry name" value="CADMIUM_ZINC-TRANSPORTING ATPASE HMA4-RELATED"/>
    <property type="match status" value="1"/>
</dbReference>
<keyword evidence="7 19" id="KW-0812">Transmembrane</keyword>
<dbReference type="Gene3D" id="3.40.50.1000">
    <property type="entry name" value="HAD superfamily/HAD-like"/>
    <property type="match status" value="1"/>
</dbReference>
<evidence type="ECO:0000313" key="21">
    <source>
        <dbReference type="EMBL" id="TWL31786.1"/>
    </source>
</evidence>
<keyword evidence="15" id="KW-0406">Ion transport</keyword>
<dbReference type="InterPro" id="IPR059000">
    <property type="entry name" value="ATPase_P-type_domA"/>
</dbReference>
<evidence type="ECO:0000256" key="2">
    <source>
        <dbReference type="ARBA" id="ARBA00006024"/>
    </source>
</evidence>
<dbReference type="SUPFAM" id="SSF81665">
    <property type="entry name" value="Calcium ATPase, transmembrane domain M"/>
    <property type="match status" value="1"/>
</dbReference>
<dbReference type="Pfam" id="PF00122">
    <property type="entry name" value="E1-E2_ATPase"/>
    <property type="match status" value="1"/>
</dbReference>
<dbReference type="Gene3D" id="2.70.150.10">
    <property type="entry name" value="Calcium-transporting ATPase, cytoplasmic transduction domain A"/>
    <property type="match status" value="1"/>
</dbReference>
<dbReference type="GO" id="GO:0005886">
    <property type="term" value="C:plasma membrane"/>
    <property type="evidence" value="ECO:0007669"/>
    <property type="project" value="UniProtKB-SubCell"/>
</dbReference>
<keyword evidence="9 19" id="KW-0547">Nucleotide-binding</keyword>
<dbReference type="GO" id="GO:0016887">
    <property type="term" value="F:ATP hydrolysis activity"/>
    <property type="evidence" value="ECO:0007669"/>
    <property type="project" value="InterPro"/>
</dbReference>
<dbReference type="Pfam" id="PF00403">
    <property type="entry name" value="HMA"/>
    <property type="match status" value="1"/>
</dbReference>
<dbReference type="Gene3D" id="3.30.70.100">
    <property type="match status" value="1"/>
</dbReference>
<dbReference type="InterPro" id="IPR008250">
    <property type="entry name" value="ATPase_P-typ_transduc_dom_A_sf"/>
</dbReference>
<dbReference type="InterPro" id="IPR023299">
    <property type="entry name" value="ATPase_P-typ_cyto_dom_N"/>
</dbReference>
<evidence type="ECO:0000256" key="3">
    <source>
        <dbReference type="ARBA" id="ARBA00022448"/>
    </source>
</evidence>
<reference evidence="21 22" key="1">
    <citation type="submission" date="2019-06" db="EMBL/GenBank/DDBJ databases">
        <title>Genome sequence analysis of &gt;100 Bacillus licheniformis strains suggests intrinsic resistance to this species.</title>
        <authorList>
            <person name="Wels M."/>
            <person name="Siezen R.J."/>
            <person name="Johansen E."/>
            <person name="Stuer-Lauridsen B."/>
            <person name="Bjerre K."/>
            <person name="Nielsen B.K.K."/>
        </authorList>
    </citation>
    <scope>NUCLEOTIDE SEQUENCE [LARGE SCALE GENOMIC DNA]</scope>
    <source>
        <strain evidence="21 22">BAC-16736</strain>
    </source>
</reference>
<keyword evidence="5" id="KW-0104">Cadmium</keyword>
<evidence type="ECO:0000256" key="5">
    <source>
        <dbReference type="ARBA" id="ARBA00022539"/>
    </source>
</evidence>
<dbReference type="Proteomes" id="UP000435910">
    <property type="component" value="Unassembled WGS sequence"/>
</dbReference>
<dbReference type="InterPro" id="IPR036412">
    <property type="entry name" value="HAD-like_sf"/>
</dbReference>
<feature type="transmembrane region" description="Helical" evidence="19">
    <location>
        <begin position="350"/>
        <end position="371"/>
    </location>
</feature>
<dbReference type="InterPro" id="IPR023298">
    <property type="entry name" value="ATPase_P-typ_TM_dom_sf"/>
</dbReference>
<proteinExistence type="inferred from homology"/>
<evidence type="ECO:0000256" key="1">
    <source>
        <dbReference type="ARBA" id="ARBA00004651"/>
    </source>
</evidence>
<dbReference type="NCBIfam" id="TIGR01525">
    <property type="entry name" value="ATPase-IB_hvy"/>
    <property type="match status" value="1"/>
</dbReference>
<dbReference type="GO" id="GO:0008551">
    <property type="term" value="F:P-type cadmium transporter activity"/>
    <property type="evidence" value="ECO:0007669"/>
    <property type="project" value="UniProtKB-EC"/>
</dbReference>
<comment type="similarity">
    <text evidence="2 19">Belongs to the cation transport ATPase (P-type) (TC 3.A.3) family. Type IB subfamily.</text>
</comment>
<dbReference type="InterPro" id="IPR001757">
    <property type="entry name" value="P_typ_ATPase"/>
</dbReference>
<dbReference type="PANTHER" id="PTHR48085">
    <property type="entry name" value="CADMIUM/ZINC-TRANSPORTING ATPASE HMA2-RELATED"/>
    <property type="match status" value="1"/>
</dbReference>
<dbReference type="OMA" id="LDCSNCA"/>
<keyword evidence="8 19" id="KW-0479">Metal-binding</keyword>
<dbReference type="NCBIfam" id="TIGR01494">
    <property type="entry name" value="ATPase_P-type"/>
    <property type="match status" value="1"/>
</dbReference>
<dbReference type="PROSITE" id="PS00154">
    <property type="entry name" value="ATPASE_E1_E2"/>
    <property type="match status" value="1"/>
</dbReference>
<feature type="domain" description="HMA" evidence="20">
    <location>
        <begin position="4"/>
        <end position="72"/>
    </location>
</feature>
<evidence type="ECO:0000256" key="6">
    <source>
        <dbReference type="ARBA" id="ARBA00022553"/>
    </source>
</evidence>
<organism evidence="21 22">
    <name type="scientific">Bacillus licheniformis</name>
    <dbReference type="NCBI Taxonomy" id="1402"/>
    <lineage>
        <taxon>Bacteria</taxon>
        <taxon>Bacillati</taxon>
        <taxon>Bacillota</taxon>
        <taxon>Bacilli</taxon>
        <taxon>Bacillales</taxon>
        <taxon>Bacillaceae</taxon>
        <taxon>Bacillus</taxon>
    </lineage>
</organism>
<dbReference type="PROSITE" id="PS01047">
    <property type="entry name" value="HMA_1"/>
    <property type="match status" value="1"/>
</dbReference>
<dbReference type="SUPFAM" id="SSF55008">
    <property type="entry name" value="HMA, heavy metal-associated domain"/>
    <property type="match status" value="1"/>
</dbReference>
<dbReference type="Gene3D" id="3.40.1110.10">
    <property type="entry name" value="Calcium-transporting ATPase, cytoplasmic domain N"/>
    <property type="match status" value="1"/>
</dbReference>
<keyword evidence="16 19" id="KW-0472">Membrane</keyword>
<evidence type="ECO:0000256" key="8">
    <source>
        <dbReference type="ARBA" id="ARBA00022723"/>
    </source>
</evidence>
<feature type="transmembrane region" description="Helical" evidence="19">
    <location>
        <begin position="655"/>
        <end position="674"/>
    </location>
</feature>
<name>A0A1Y0XWI2_BACLI</name>
<keyword evidence="3" id="KW-0813">Transport</keyword>
<dbReference type="RefSeq" id="WP_003185215.1">
    <property type="nucleotide sequence ID" value="NZ_BEXU01000021.1"/>
</dbReference>
<dbReference type="InterPro" id="IPR017969">
    <property type="entry name" value="Heavy-metal-associated_CS"/>
</dbReference>
<dbReference type="InterPro" id="IPR036163">
    <property type="entry name" value="HMA_dom_sf"/>
</dbReference>
<evidence type="ECO:0000256" key="18">
    <source>
        <dbReference type="ARBA" id="ARBA00049338"/>
    </source>
</evidence>
<dbReference type="InterPro" id="IPR051014">
    <property type="entry name" value="Cation_Transport_ATPase_IB"/>
</dbReference>
<dbReference type="InterPro" id="IPR027256">
    <property type="entry name" value="P-typ_ATPase_IB"/>
</dbReference>
<evidence type="ECO:0000256" key="13">
    <source>
        <dbReference type="ARBA" id="ARBA00022967"/>
    </source>
</evidence>
<keyword evidence="13" id="KW-1278">Translocase</keyword>